<dbReference type="InterPro" id="IPR000742">
    <property type="entry name" value="EGF"/>
</dbReference>
<dbReference type="PROSITE" id="PS01187">
    <property type="entry name" value="EGF_CA"/>
    <property type="match status" value="3"/>
</dbReference>
<proteinExistence type="predicted"/>
<evidence type="ECO:0000256" key="7">
    <source>
        <dbReference type="ARBA" id="ARBA00023180"/>
    </source>
</evidence>
<evidence type="ECO:0000256" key="1">
    <source>
        <dbReference type="ARBA" id="ARBA00004613"/>
    </source>
</evidence>
<evidence type="ECO:0000256" key="5">
    <source>
        <dbReference type="ARBA" id="ARBA00022737"/>
    </source>
</evidence>
<dbReference type="SUPFAM" id="SSF57196">
    <property type="entry name" value="EGF/Laminin"/>
    <property type="match status" value="2"/>
</dbReference>
<dbReference type="Gene3D" id="2.10.25.10">
    <property type="entry name" value="Laminin"/>
    <property type="match status" value="6"/>
</dbReference>
<dbReference type="SUPFAM" id="SSF57184">
    <property type="entry name" value="Growth factor receptor domain"/>
    <property type="match status" value="2"/>
</dbReference>
<dbReference type="InterPro" id="IPR049883">
    <property type="entry name" value="NOTCH1_EGF-like"/>
</dbReference>
<dbReference type="SMART" id="SM00181">
    <property type="entry name" value="EGF"/>
    <property type="match status" value="7"/>
</dbReference>
<keyword evidence="6" id="KW-1015">Disulfide bond</keyword>
<comment type="caution">
    <text evidence="8">Lacks conserved residue(s) required for the propagation of feature annotation.</text>
</comment>
<accession>A0AAE0VIN3</accession>
<dbReference type="EMBL" id="JAEAOA010001954">
    <property type="protein sequence ID" value="KAK3579269.1"/>
    <property type="molecule type" value="Genomic_DNA"/>
</dbReference>
<name>A0AAE0VIN3_9BIVA</name>
<dbReference type="CDD" id="cd00054">
    <property type="entry name" value="EGF_CA"/>
    <property type="match status" value="1"/>
</dbReference>
<evidence type="ECO:0000256" key="6">
    <source>
        <dbReference type="ARBA" id="ARBA00023157"/>
    </source>
</evidence>
<dbReference type="FunFam" id="2.10.25.10:FF:000119">
    <property type="entry name" value="vitamin K-dependent protein S"/>
    <property type="match status" value="2"/>
</dbReference>
<protein>
    <recommendedName>
        <fullName evidence="9">EGF-like domain-containing protein</fullName>
    </recommendedName>
</protein>
<keyword evidence="4" id="KW-0732">Signal</keyword>
<evidence type="ECO:0000313" key="10">
    <source>
        <dbReference type="EMBL" id="KAK3579269.1"/>
    </source>
</evidence>
<organism evidence="10 11">
    <name type="scientific">Potamilus streckersoni</name>
    <dbReference type="NCBI Taxonomy" id="2493646"/>
    <lineage>
        <taxon>Eukaryota</taxon>
        <taxon>Metazoa</taxon>
        <taxon>Spiralia</taxon>
        <taxon>Lophotrochozoa</taxon>
        <taxon>Mollusca</taxon>
        <taxon>Bivalvia</taxon>
        <taxon>Autobranchia</taxon>
        <taxon>Heteroconchia</taxon>
        <taxon>Palaeoheterodonta</taxon>
        <taxon>Unionida</taxon>
        <taxon>Unionoidea</taxon>
        <taxon>Unionidae</taxon>
        <taxon>Ambleminae</taxon>
        <taxon>Lampsilini</taxon>
        <taxon>Potamilus</taxon>
    </lineage>
</organism>
<evidence type="ECO:0000256" key="4">
    <source>
        <dbReference type="ARBA" id="ARBA00022729"/>
    </source>
</evidence>
<feature type="domain" description="EGF-like" evidence="9">
    <location>
        <begin position="272"/>
        <end position="311"/>
    </location>
</feature>
<dbReference type="PROSITE" id="PS00010">
    <property type="entry name" value="ASX_HYDROXYL"/>
    <property type="match status" value="3"/>
</dbReference>
<evidence type="ECO:0000256" key="3">
    <source>
        <dbReference type="ARBA" id="ARBA00022536"/>
    </source>
</evidence>
<keyword evidence="11" id="KW-1185">Reference proteome</keyword>
<dbReference type="PANTHER" id="PTHR47333:SF4">
    <property type="entry name" value="EGF-LIKE DOMAIN-CONTAINING PROTEIN"/>
    <property type="match status" value="1"/>
</dbReference>
<dbReference type="GO" id="GO:0005576">
    <property type="term" value="C:extracellular region"/>
    <property type="evidence" value="ECO:0007669"/>
    <property type="project" value="UniProtKB-SubCell"/>
</dbReference>
<dbReference type="Proteomes" id="UP001195483">
    <property type="component" value="Unassembled WGS sequence"/>
</dbReference>
<dbReference type="Gene3D" id="2.170.300.10">
    <property type="entry name" value="Tie2 ligand-binding domain superfamily"/>
    <property type="match status" value="1"/>
</dbReference>
<keyword evidence="5" id="KW-0677">Repeat</keyword>
<dbReference type="FunFam" id="2.10.25.10:FF:000005">
    <property type="entry name" value="Fibrillin 2"/>
    <property type="match status" value="1"/>
</dbReference>
<reference evidence="10" key="3">
    <citation type="submission" date="2023-05" db="EMBL/GenBank/DDBJ databases">
        <authorList>
            <person name="Smith C.H."/>
        </authorList>
    </citation>
    <scope>NUCLEOTIDE SEQUENCE</scope>
    <source>
        <strain evidence="10">CHS0354</strain>
        <tissue evidence="10">Mantle</tissue>
    </source>
</reference>
<dbReference type="Pfam" id="PF07645">
    <property type="entry name" value="EGF_CA"/>
    <property type="match status" value="4"/>
</dbReference>
<dbReference type="PROSITE" id="PS01186">
    <property type="entry name" value="EGF_2"/>
    <property type="match status" value="4"/>
</dbReference>
<dbReference type="InterPro" id="IPR052080">
    <property type="entry name" value="vWF_C/EGF_Fibrillin"/>
</dbReference>
<dbReference type="SMART" id="SM00179">
    <property type="entry name" value="EGF_CA"/>
    <property type="match status" value="6"/>
</dbReference>
<comment type="subcellular location">
    <subcellularLocation>
        <location evidence="1">Secreted</location>
    </subcellularLocation>
</comment>
<evidence type="ECO:0000256" key="2">
    <source>
        <dbReference type="ARBA" id="ARBA00022525"/>
    </source>
</evidence>
<evidence type="ECO:0000256" key="8">
    <source>
        <dbReference type="PROSITE-ProRule" id="PRU00076"/>
    </source>
</evidence>
<keyword evidence="7" id="KW-0325">Glycoprotein</keyword>
<sequence length="359" mass="39264">MIHYCKGKALHVIRVSTPCESPTYGQNCNETCECEHAAIRCDNVKGCICSEGWTGKHCQEDVDECQIPNICKDSFKICQNTNGSFLCNCVNGYMFNANGSCQDIDECITGQSGCNQICQNSDGRYACDCYFGYDLNTDRKTCIKVEETCSAHKNINCSHICVSENGKVFCSCPTGYRLSSDNKTCEDINECGDKILNRCSNNCTNTNGGYICSCPAGYQLDNDERTCIGCDAFHYGSNCTNSCSCGIGADRCDPIKGCLCKIGWNGKSCDQDIDECVSRPCTGANFTCINTMGSYVCDCVRGYRSIGGVCQDIDECIDPRLNECSQICKNNAGSYSCSCYEGFVSNGNKCHGGYQQYHI</sequence>
<dbReference type="PROSITE" id="PS50026">
    <property type="entry name" value="EGF_3"/>
    <property type="match status" value="3"/>
</dbReference>
<dbReference type="InterPro" id="IPR018097">
    <property type="entry name" value="EGF_Ca-bd_CS"/>
</dbReference>
<evidence type="ECO:0000313" key="11">
    <source>
        <dbReference type="Proteomes" id="UP001195483"/>
    </source>
</evidence>
<feature type="domain" description="EGF-like" evidence="9">
    <location>
        <begin position="61"/>
        <end position="102"/>
    </location>
</feature>
<feature type="domain" description="EGF-like" evidence="9">
    <location>
        <begin position="187"/>
        <end position="224"/>
    </location>
</feature>
<keyword evidence="3 8" id="KW-0245">EGF-like domain</keyword>
<reference evidence="10" key="1">
    <citation type="journal article" date="2021" name="Genome Biol. Evol.">
        <title>A High-Quality Reference Genome for a Parasitic Bivalve with Doubly Uniparental Inheritance (Bivalvia: Unionida).</title>
        <authorList>
            <person name="Smith C.H."/>
        </authorList>
    </citation>
    <scope>NUCLEOTIDE SEQUENCE</scope>
    <source>
        <strain evidence="10">CHS0354</strain>
    </source>
</reference>
<dbReference type="Pfam" id="PF14670">
    <property type="entry name" value="FXa_inhibition"/>
    <property type="match status" value="2"/>
</dbReference>
<gene>
    <name evidence="10" type="ORF">CHS0354_033347</name>
</gene>
<comment type="caution">
    <text evidence="10">The sequence shown here is derived from an EMBL/GenBank/DDBJ whole genome shotgun (WGS) entry which is preliminary data.</text>
</comment>
<evidence type="ECO:0000259" key="9">
    <source>
        <dbReference type="PROSITE" id="PS50026"/>
    </source>
</evidence>
<dbReference type="InterPro" id="IPR000152">
    <property type="entry name" value="EGF-type_Asp/Asn_hydroxyl_site"/>
</dbReference>
<dbReference type="PANTHER" id="PTHR47333">
    <property type="entry name" value="VON WILLEBRAND FACTOR C AND EGF DOMAIN-CONTAINING PROTEIN"/>
    <property type="match status" value="1"/>
</dbReference>
<dbReference type="GO" id="GO:0005509">
    <property type="term" value="F:calcium ion binding"/>
    <property type="evidence" value="ECO:0007669"/>
    <property type="project" value="InterPro"/>
</dbReference>
<dbReference type="InterPro" id="IPR009030">
    <property type="entry name" value="Growth_fac_rcpt_cys_sf"/>
</dbReference>
<dbReference type="AlphaFoldDB" id="A0AAE0VIN3"/>
<keyword evidence="2" id="KW-0964">Secreted</keyword>
<reference evidence="10" key="2">
    <citation type="journal article" date="2021" name="Genome Biol. Evol.">
        <title>Developing a high-quality reference genome for a parasitic bivalve with doubly uniparental inheritance (Bivalvia: Unionida).</title>
        <authorList>
            <person name="Smith C.H."/>
        </authorList>
    </citation>
    <scope>NUCLEOTIDE SEQUENCE</scope>
    <source>
        <strain evidence="10">CHS0354</strain>
        <tissue evidence="10">Mantle</tissue>
    </source>
</reference>
<dbReference type="InterPro" id="IPR001881">
    <property type="entry name" value="EGF-like_Ca-bd_dom"/>
</dbReference>